<dbReference type="Proteomes" id="UP000189733">
    <property type="component" value="Unassembled WGS sequence"/>
</dbReference>
<gene>
    <name evidence="2" type="ORF">SAMN02745702_01741</name>
</gene>
<feature type="signal peptide" evidence="1">
    <location>
        <begin position="1"/>
        <end position="20"/>
    </location>
</feature>
<dbReference type="EMBL" id="FUYA01000005">
    <property type="protein sequence ID" value="SKA72929.1"/>
    <property type="molecule type" value="Genomic_DNA"/>
</dbReference>
<dbReference type="STRING" id="1121442.SAMN02745702_01741"/>
<organism evidence="2 3">
    <name type="scientific">Desulfobaculum bizertense DSM 18034</name>
    <dbReference type="NCBI Taxonomy" id="1121442"/>
    <lineage>
        <taxon>Bacteria</taxon>
        <taxon>Pseudomonadati</taxon>
        <taxon>Thermodesulfobacteriota</taxon>
        <taxon>Desulfovibrionia</taxon>
        <taxon>Desulfovibrionales</taxon>
        <taxon>Desulfovibrionaceae</taxon>
        <taxon>Desulfobaculum</taxon>
    </lineage>
</organism>
<dbReference type="AlphaFoldDB" id="A0A1T4W742"/>
<keyword evidence="1" id="KW-0732">Signal</keyword>
<keyword evidence="3" id="KW-1185">Reference proteome</keyword>
<dbReference type="PROSITE" id="PS51257">
    <property type="entry name" value="PROKAR_LIPOPROTEIN"/>
    <property type="match status" value="1"/>
</dbReference>
<reference evidence="2 3" key="1">
    <citation type="submission" date="2017-02" db="EMBL/GenBank/DDBJ databases">
        <authorList>
            <person name="Peterson S.W."/>
        </authorList>
    </citation>
    <scope>NUCLEOTIDE SEQUENCE [LARGE SCALE GENOMIC DNA]</scope>
    <source>
        <strain evidence="2 3">DSM 18034</strain>
    </source>
</reference>
<protein>
    <recommendedName>
        <fullName evidence="4">Glycine zipper</fullName>
    </recommendedName>
</protein>
<feature type="chain" id="PRO_5012956242" description="Glycine zipper" evidence="1">
    <location>
        <begin position="21"/>
        <end position="247"/>
    </location>
</feature>
<evidence type="ECO:0000313" key="2">
    <source>
        <dbReference type="EMBL" id="SKA72929.1"/>
    </source>
</evidence>
<sequence>MTIKKAFTTLGTLLVAVAMIATTACTPTGPLPQPRRVVEPSSVAGGVQTPQWDIAAVAYEHQGQGLDYQDADLEPIYLVFKNKSNMNPRVLIDQTRGVARDGEYLAYDVNEATQLVFSSEAFTNKAKGAGKTAAVSTLIGAGLGALLGTIGGGDNIWKGALIGGAGGALAGGTAGGVATSDAEFKQTIRQELVRYGWSDEPIPSQYTKVGYLYFPARGISFVRVVVRAGGKIQNFNVPVTFQSRPAN</sequence>
<evidence type="ECO:0000313" key="3">
    <source>
        <dbReference type="Proteomes" id="UP000189733"/>
    </source>
</evidence>
<dbReference type="RefSeq" id="WP_078685027.1">
    <property type="nucleotide sequence ID" value="NZ_FUYA01000005.1"/>
</dbReference>
<dbReference type="OrthoDB" id="5452968at2"/>
<accession>A0A1T4W742</accession>
<evidence type="ECO:0008006" key="4">
    <source>
        <dbReference type="Google" id="ProtNLM"/>
    </source>
</evidence>
<name>A0A1T4W742_9BACT</name>
<proteinExistence type="predicted"/>
<evidence type="ECO:0000256" key="1">
    <source>
        <dbReference type="SAM" id="SignalP"/>
    </source>
</evidence>